<keyword evidence="1" id="KW-0808">Transferase</keyword>
<dbReference type="Gene3D" id="3.40.50.10540">
    <property type="entry name" value="Crotonobetainyl-coa:carnitine coa-transferase, domain 1"/>
    <property type="match status" value="1"/>
</dbReference>
<protein>
    <submittedName>
        <fullName evidence="1">CoA transferase</fullName>
    </submittedName>
</protein>
<organism evidence="1 2">
    <name type="scientific">Ramlibacter cellulosilyticus</name>
    <dbReference type="NCBI Taxonomy" id="2764187"/>
    <lineage>
        <taxon>Bacteria</taxon>
        <taxon>Pseudomonadati</taxon>
        <taxon>Pseudomonadota</taxon>
        <taxon>Betaproteobacteria</taxon>
        <taxon>Burkholderiales</taxon>
        <taxon>Comamonadaceae</taxon>
        <taxon>Ramlibacter</taxon>
    </lineage>
</organism>
<dbReference type="EMBL" id="JACORT010000001">
    <property type="protein sequence ID" value="MBC5782368.1"/>
    <property type="molecule type" value="Genomic_DNA"/>
</dbReference>
<proteinExistence type="predicted"/>
<dbReference type="PANTHER" id="PTHR48228:SF5">
    <property type="entry name" value="ALPHA-METHYLACYL-COA RACEMASE"/>
    <property type="match status" value="1"/>
</dbReference>
<dbReference type="InterPro" id="IPR003673">
    <property type="entry name" value="CoA-Trfase_fam_III"/>
</dbReference>
<comment type="caution">
    <text evidence="1">The sequence shown here is derived from an EMBL/GenBank/DDBJ whole genome shotgun (WGS) entry which is preliminary data.</text>
</comment>
<dbReference type="AlphaFoldDB" id="A0A923SAL7"/>
<dbReference type="SUPFAM" id="SSF89796">
    <property type="entry name" value="CoA-transferase family III (CaiB/BaiF)"/>
    <property type="match status" value="1"/>
</dbReference>
<reference evidence="1" key="1">
    <citation type="submission" date="2020-08" db="EMBL/GenBank/DDBJ databases">
        <title>Ramlibacter sp. USB13 16S ribosomal RNA gene genome sequencing and assembly.</title>
        <authorList>
            <person name="Kang M."/>
        </authorList>
    </citation>
    <scope>NUCLEOTIDE SEQUENCE</scope>
    <source>
        <strain evidence="1">USB13</strain>
    </source>
</reference>
<dbReference type="InterPro" id="IPR023606">
    <property type="entry name" value="CoA-Trfase_III_dom_1_sf"/>
</dbReference>
<accession>A0A923SAL7</accession>
<dbReference type="Proteomes" id="UP000608513">
    <property type="component" value="Unassembled WGS sequence"/>
</dbReference>
<evidence type="ECO:0000313" key="2">
    <source>
        <dbReference type="Proteomes" id="UP000608513"/>
    </source>
</evidence>
<dbReference type="RefSeq" id="WP_187075068.1">
    <property type="nucleotide sequence ID" value="NZ_JACORT010000001.1"/>
</dbReference>
<sequence>MSGILSGMRVVEAAAFVAAPLGGMTLAQMGADVIRIDALGGGLDYRRWPATEDNTSLFWCGLNKSKRSVALDLSSPQGREIAMALVCAPGEDAGLFLTNFPPRGWLDHDKLRARRAGLIQLTLMGDRHGGSAVDYTVNARVGVPYFTGEPGTEGAVNHVLPAWDLVTGQMVAVGLLAAERHRRLTGEGQHVKLALQDVGLAVMNHLGFLEEARRGQPRQRHGNELFGAFGRDFVTADGVRVMVVGLTLKQWRTLCEALDLQAGVDQLAARLGLDLDQEGNRFRARKELAALVGPRIAARSYADIEQAFNRLGVCWDRYQDIAQLVADDPECSPANPMFSTIEQPGVGTMLAAGLPLDFSARGRIPAAPAPRLGEHTEQVLHELLGMPQAEFGRLHDAGVVGQAR</sequence>
<name>A0A923SAL7_9BURK</name>
<dbReference type="InterPro" id="IPR044855">
    <property type="entry name" value="CoA-Trfase_III_dom3_sf"/>
</dbReference>
<dbReference type="InterPro" id="IPR050509">
    <property type="entry name" value="CoA-transferase_III"/>
</dbReference>
<dbReference type="GO" id="GO:0016740">
    <property type="term" value="F:transferase activity"/>
    <property type="evidence" value="ECO:0007669"/>
    <property type="project" value="UniProtKB-KW"/>
</dbReference>
<keyword evidence="2" id="KW-1185">Reference proteome</keyword>
<evidence type="ECO:0000313" key="1">
    <source>
        <dbReference type="EMBL" id="MBC5782368.1"/>
    </source>
</evidence>
<dbReference type="Pfam" id="PF02515">
    <property type="entry name" value="CoA_transf_3"/>
    <property type="match status" value="1"/>
</dbReference>
<dbReference type="PANTHER" id="PTHR48228">
    <property type="entry name" value="SUCCINYL-COA--D-CITRAMALATE COA-TRANSFERASE"/>
    <property type="match status" value="1"/>
</dbReference>
<gene>
    <name evidence="1" type="ORF">H8N03_05400</name>
</gene>
<dbReference type="Gene3D" id="3.30.1540.10">
    <property type="entry name" value="formyl-coa transferase, domain 3"/>
    <property type="match status" value="1"/>
</dbReference>